<dbReference type="PANTHER" id="PTHR46890:SF48">
    <property type="entry name" value="RNA-DIRECTED DNA POLYMERASE"/>
    <property type="match status" value="1"/>
</dbReference>
<feature type="domain" description="Reverse transcriptase" evidence="2">
    <location>
        <begin position="842"/>
        <end position="1026"/>
    </location>
</feature>
<reference evidence="6" key="1">
    <citation type="submission" date="2018-11" db="EMBL/GenBank/DDBJ databases">
        <authorList>
            <person name="Grassa J C."/>
        </authorList>
    </citation>
    <scope>NUCLEOTIDE SEQUENCE [LARGE SCALE GENOMIC DNA]</scope>
</reference>
<dbReference type="InterPro" id="IPR036397">
    <property type="entry name" value="RNaseH_sf"/>
</dbReference>
<name>A0A803Q2M5_CANSA</name>
<dbReference type="PANTHER" id="PTHR46890">
    <property type="entry name" value="NON-LTR RETROLELEMENT REVERSE TRANSCRIPTASE-LIKE PROTEIN-RELATED"/>
    <property type="match status" value="1"/>
</dbReference>
<feature type="region of interest" description="Disordered" evidence="1">
    <location>
        <begin position="383"/>
        <end position="444"/>
    </location>
</feature>
<dbReference type="Pfam" id="PF13456">
    <property type="entry name" value="RVT_3"/>
    <property type="match status" value="1"/>
</dbReference>
<organism evidence="6 7">
    <name type="scientific">Cannabis sativa</name>
    <name type="common">Hemp</name>
    <name type="synonym">Marijuana</name>
    <dbReference type="NCBI Taxonomy" id="3483"/>
    <lineage>
        <taxon>Eukaryota</taxon>
        <taxon>Viridiplantae</taxon>
        <taxon>Streptophyta</taxon>
        <taxon>Embryophyta</taxon>
        <taxon>Tracheophyta</taxon>
        <taxon>Spermatophyta</taxon>
        <taxon>Magnoliopsida</taxon>
        <taxon>eudicotyledons</taxon>
        <taxon>Gunneridae</taxon>
        <taxon>Pentapetalae</taxon>
        <taxon>rosids</taxon>
        <taxon>fabids</taxon>
        <taxon>Rosales</taxon>
        <taxon>Cannabaceae</taxon>
        <taxon>Cannabis</taxon>
    </lineage>
</organism>
<dbReference type="Pfam" id="PF14111">
    <property type="entry name" value="DUF4283"/>
    <property type="match status" value="1"/>
</dbReference>
<dbReference type="InterPro" id="IPR000477">
    <property type="entry name" value="RT_dom"/>
</dbReference>
<dbReference type="Pfam" id="PF00078">
    <property type="entry name" value="RVT_1"/>
    <property type="match status" value="1"/>
</dbReference>
<dbReference type="CDD" id="cd06222">
    <property type="entry name" value="RNase_H_like"/>
    <property type="match status" value="1"/>
</dbReference>
<feature type="domain" description="Reverse transcriptase zinc-binding" evidence="4">
    <location>
        <begin position="1147"/>
        <end position="1230"/>
    </location>
</feature>
<feature type="compositionally biased region" description="Basic residues" evidence="1">
    <location>
        <begin position="418"/>
        <end position="437"/>
    </location>
</feature>
<dbReference type="Gene3D" id="3.30.420.10">
    <property type="entry name" value="Ribonuclease H-like superfamily/Ribonuclease H"/>
    <property type="match status" value="1"/>
</dbReference>
<dbReference type="InterPro" id="IPR044730">
    <property type="entry name" value="RNase_H-like_dom_plant"/>
</dbReference>
<evidence type="ECO:0000256" key="1">
    <source>
        <dbReference type="SAM" id="MobiDB-lite"/>
    </source>
</evidence>
<dbReference type="Gramene" id="evm.model.07.1434">
    <property type="protein sequence ID" value="cds.evm.model.07.1434"/>
    <property type="gene ID" value="evm.TU.07.1434"/>
</dbReference>
<dbReference type="InterPro" id="IPR002156">
    <property type="entry name" value="RNaseH_domain"/>
</dbReference>
<dbReference type="CDD" id="cd01650">
    <property type="entry name" value="RT_nLTR_like"/>
    <property type="match status" value="1"/>
</dbReference>
<dbReference type="SUPFAM" id="SSF53098">
    <property type="entry name" value="Ribonuclease H-like"/>
    <property type="match status" value="1"/>
</dbReference>
<dbReference type="Gene3D" id="3.60.10.10">
    <property type="entry name" value="Endonuclease/exonuclease/phosphatase"/>
    <property type="match status" value="1"/>
</dbReference>
<feature type="domain" description="RNase H type-1" evidence="3">
    <location>
        <begin position="1332"/>
        <end position="1444"/>
    </location>
</feature>
<dbReference type="InterPro" id="IPR025558">
    <property type="entry name" value="DUF4283"/>
</dbReference>
<evidence type="ECO:0000259" key="3">
    <source>
        <dbReference type="Pfam" id="PF13456"/>
    </source>
</evidence>
<dbReference type="Proteomes" id="UP000596661">
    <property type="component" value="Chromosome 7"/>
</dbReference>
<evidence type="ECO:0000259" key="2">
    <source>
        <dbReference type="Pfam" id="PF00078"/>
    </source>
</evidence>
<sequence length="1469" mass="166541">MGSAKYEVEKFTGQNDFRLWRLKMKVVLVQQGHEDALKGDEGLQREIHNRDLVEAQEPLHDKVYGSVGSEPSFENPEVIMNIDDSQQPSNDINEGVNAAEAEEGIFDGKGVSRSRLKDILSQIWKLKGYWKFKTLKPGVWGIFFDKEEDCAEVLQNRPWIINGKLLIIKEWLEDGDWYNADMRKAIFWVMVSGLPTPYLNGVNSRTLAAKAGRFIRSDLADQRTVIRRDFLKFQVEAPPTATSNSKSMGKRPVQEIPRKQSLQQPPCTKPSRKVVRIKSNEPGSSLGKYLKVVNKGAPNPLDKRPGGSNLAPRVSRQDGRGRMARSVSPRALRIHQQDKFEPIPTLFHDPTDVSELVHHCPQPRKRKASLTLISYVQHLPENSGDFNTDLPELPAFSPSPDSSFKMGSGASTSSLKNDKRRKKGSRSKLSTSKKGKKPIGSSGEGGETYMNLINSLNLVEVQGLSNSMTLEIVCYSSVKEVFWKSLEEECSQCTLPWVLLGDLNCIRGQEEKSGGRLVSPAETKWLNNFMLNTGGVDLRFLGNKFTWQNKRFNGGLIRERLDRAVCSSDWILSYENAGTCNLSISISDHAPIIFDTHLFAVRSYIPFRFFEAWSWEDSCKREIIKAWVCSDSNATASFIRNINSSKKALQSWKKTGQITNEYKIQKLEKRLEWIQSQTISEALKIEETSVLSQIQIAWSKLECMWRQRSREIWLSLGDRNTRFFHAATVIRKRRNSIWAIKDKEGRIWKERKHIGGIINSYFQELFTSSRPYIDETLESLFVNRIDDQSNELISKTPSDVEIKEAVFCLHPLKAPGPDGFSGCFFRMYWDVVGTNLCATVKEFFQSAFIPGRWIAESSILTQEIIHKIRHKRGNGGFMALKLDMHKAYDKMEWIFLEKVLVANGFNDKSRKLLMACVTSVSYAVLLNGCPLKKLYPKRGLHQGDPLSPFLFLLCQEVLSKLISKAEAQGSVHGIKIAQSAASVSHLMFADDTILFSRANSSEAKKLMDCLSIYEAWSGQSCSKPKSGVLFSKNLSNGRKNNLLGILNIEQVKGEERHLGNPFVFKRRKKEDYLRFKESMLKKLEGWKMSRGYTIRTLADVSSGNDWNPELILQIFGTELGNCILTIPRIPFPFQDQVFWKHSQNGHFSVKAAYNVDQSWRFEPVKEIWKWIWGTDIHPRNSVLLWRILNDAIPTKSRLHFLPDKVCDLCDAGIENPLHLFCRCSFSKSIWFGGSKHIRIGDILGESLSEVLENLVLHFNDLPYGGNRVELLNYFGCVLSAIWHQRNEYYIENVPVNPVLALARAEKDFLEMQMVSRISKGDQDLGIQSKGGGETGIAAIAVDMDAGNWFVKTQRLQAQSALEGEFRAIFLAMSWAIDQGWREVIILSDSKVAINALSSSGTCPDWKLSNVYFSIINVSKYFLVCNFYFISRSLNLLADGLAKKARISSEMAVLYQGEGNPPVIPITFLA</sequence>
<evidence type="ECO:0000259" key="5">
    <source>
        <dbReference type="Pfam" id="PF14111"/>
    </source>
</evidence>
<evidence type="ECO:0000313" key="6">
    <source>
        <dbReference type="EnsemblPlants" id="cds.evm.model.07.1434"/>
    </source>
</evidence>
<dbReference type="GO" id="GO:0003676">
    <property type="term" value="F:nucleic acid binding"/>
    <property type="evidence" value="ECO:0007669"/>
    <property type="project" value="InterPro"/>
</dbReference>
<accession>A0A803Q2M5</accession>
<dbReference type="InterPro" id="IPR026960">
    <property type="entry name" value="RVT-Znf"/>
</dbReference>
<dbReference type="SUPFAM" id="SSF56219">
    <property type="entry name" value="DNase I-like"/>
    <property type="match status" value="1"/>
</dbReference>
<dbReference type="EnsemblPlants" id="evm.model.07.1434">
    <property type="protein sequence ID" value="cds.evm.model.07.1434"/>
    <property type="gene ID" value="evm.TU.07.1434"/>
</dbReference>
<dbReference type="EMBL" id="UZAU01000666">
    <property type="status" value="NOT_ANNOTATED_CDS"/>
    <property type="molecule type" value="Genomic_DNA"/>
</dbReference>
<feature type="region of interest" description="Disordered" evidence="1">
    <location>
        <begin position="294"/>
        <end position="329"/>
    </location>
</feature>
<feature type="region of interest" description="Disordered" evidence="1">
    <location>
        <begin position="238"/>
        <end position="273"/>
    </location>
</feature>
<evidence type="ECO:0008006" key="8">
    <source>
        <dbReference type="Google" id="ProtNLM"/>
    </source>
</evidence>
<reference evidence="6" key="2">
    <citation type="submission" date="2021-03" db="UniProtKB">
        <authorList>
            <consortium name="EnsemblPlants"/>
        </authorList>
    </citation>
    <scope>IDENTIFICATION</scope>
</reference>
<evidence type="ECO:0000259" key="4">
    <source>
        <dbReference type="Pfam" id="PF13966"/>
    </source>
</evidence>
<dbReference type="InterPro" id="IPR012337">
    <property type="entry name" value="RNaseH-like_sf"/>
</dbReference>
<keyword evidence="7" id="KW-1185">Reference proteome</keyword>
<dbReference type="Pfam" id="PF13966">
    <property type="entry name" value="zf-RVT"/>
    <property type="match status" value="1"/>
</dbReference>
<evidence type="ECO:0000313" key="7">
    <source>
        <dbReference type="Proteomes" id="UP000596661"/>
    </source>
</evidence>
<dbReference type="GO" id="GO:0004523">
    <property type="term" value="F:RNA-DNA hybrid ribonuclease activity"/>
    <property type="evidence" value="ECO:0007669"/>
    <property type="project" value="InterPro"/>
</dbReference>
<proteinExistence type="predicted"/>
<dbReference type="InterPro" id="IPR052343">
    <property type="entry name" value="Retrotransposon-Effector_Assoc"/>
</dbReference>
<protein>
    <recommendedName>
        <fullName evidence="8">Reverse transcriptase</fullName>
    </recommendedName>
</protein>
<dbReference type="InterPro" id="IPR036691">
    <property type="entry name" value="Endo/exonu/phosph_ase_sf"/>
</dbReference>
<feature type="domain" description="DUF4283" evidence="5">
    <location>
        <begin position="106"/>
        <end position="173"/>
    </location>
</feature>